<feature type="region of interest" description="Disordered" evidence="1">
    <location>
        <begin position="629"/>
        <end position="669"/>
    </location>
</feature>
<evidence type="ECO:0000313" key="4">
    <source>
        <dbReference type="Proteomes" id="UP001612928"/>
    </source>
</evidence>
<protein>
    <recommendedName>
        <fullName evidence="5">4-amino-4-deoxy-L-arabinose transferase</fullName>
    </recommendedName>
</protein>
<feature type="compositionally biased region" description="Low complexity" evidence="1">
    <location>
        <begin position="647"/>
        <end position="662"/>
    </location>
</feature>
<evidence type="ECO:0000256" key="1">
    <source>
        <dbReference type="SAM" id="MobiDB-lite"/>
    </source>
</evidence>
<reference evidence="3 4" key="1">
    <citation type="submission" date="2024-10" db="EMBL/GenBank/DDBJ databases">
        <title>The Natural Products Discovery Center: Release of the First 8490 Sequenced Strains for Exploring Actinobacteria Biosynthetic Diversity.</title>
        <authorList>
            <person name="Kalkreuter E."/>
            <person name="Kautsar S.A."/>
            <person name="Yang D."/>
            <person name="Bader C.D."/>
            <person name="Teijaro C.N."/>
            <person name="Fluegel L."/>
            <person name="Davis C.M."/>
            <person name="Simpson J.R."/>
            <person name="Lauterbach L."/>
            <person name="Steele A.D."/>
            <person name="Gui C."/>
            <person name="Meng S."/>
            <person name="Li G."/>
            <person name="Viehrig K."/>
            <person name="Ye F."/>
            <person name="Su P."/>
            <person name="Kiefer A.F."/>
            <person name="Nichols A."/>
            <person name="Cepeda A.J."/>
            <person name="Yan W."/>
            <person name="Fan B."/>
            <person name="Jiang Y."/>
            <person name="Adhikari A."/>
            <person name="Zheng C.-J."/>
            <person name="Schuster L."/>
            <person name="Cowan T.M."/>
            <person name="Smanski M.J."/>
            <person name="Chevrette M.G."/>
            <person name="De Carvalho L.P.S."/>
            <person name="Shen B."/>
        </authorList>
    </citation>
    <scope>NUCLEOTIDE SEQUENCE [LARGE SCALE GENOMIC DNA]</scope>
    <source>
        <strain evidence="3 4">NPDC049503</strain>
    </source>
</reference>
<keyword evidence="4" id="KW-1185">Reference proteome</keyword>
<feature type="transmembrane region" description="Helical" evidence="2">
    <location>
        <begin position="345"/>
        <end position="361"/>
    </location>
</feature>
<keyword evidence="2" id="KW-0812">Transmembrane</keyword>
<sequence length="817" mass="85197">MDKAMEKMPRTASGSRTAPGRAVPPTEGASAGGGARGAGQGRPLTRWLPAAALAAFTAAVLVRYGVSGADLALFAGYVTLGLALPGMLTVRALYGRSRTLAEEVALGLSLGYAVEILTYIGARAAGLPLLVLAWPLATYAAFLAVPSLRRHWRGGPRPAGPWWWPSFLALVTAALVAWSAVKFFATHAVAWPALGTAAPDMPFHLALIGELRHHMPPMVPMVAGEPLAYHWFVYAHLAATSWVTGVEPLILLFRLGVLPMLAALVVLAGLTGRRLTRTWSGAAVTVVGTVLVGAPSLYLGANGLFTWGGIPDTAWISPTQTLGALLFAAVVLVLLDLLEDRPRDVRAWCLAGVLLVALTGAKATYLPLLGAGLAVVAAVRVVRGRRPSRPVLAGLALTAACVLFAQFVLFGRARQGLVVDPFSFMRHTWNELTGAAGTTAGGVPGIAAIHLICWLVTWLGIAGLAARPGQLTRPAVTLMLGIGGAGLAAALLFGHPGRSQLFFLWGGYPYLAAVTAWGLLVLVRWAGLSARAAAAAAGAGLAAAYLVPLLCGVTIPLAPGLDPRLLYRPYLVLVAAAVTAAVLLALWRGVRHAAALVVVALAAVGLPAYGHARVLSALDGFVSAPAPSSVPPSAPPSAPSSAPPSAPSSAPSSATASTTAPARGPVTERMIPEGGLTAGRWLRAHSAPGDLVATNAHCRWGRENPCDSRFPWVAALAERRVLVEGWAYTAANLSRWRPGLPPESLPFWDRDLLALNDAAFRAPSAKVMSELRERHGVRWLFAEERPGTSLGRIGDFATLRFRSGGYAVYLLPGSSPA</sequence>
<name>A0ABW8A9L1_9ACTN</name>
<evidence type="ECO:0008006" key="5">
    <source>
        <dbReference type="Google" id="ProtNLM"/>
    </source>
</evidence>
<feature type="transmembrane region" description="Helical" evidence="2">
    <location>
        <begin position="128"/>
        <end position="148"/>
    </location>
</feature>
<feature type="transmembrane region" description="Helical" evidence="2">
    <location>
        <begin position="47"/>
        <end position="66"/>
    </location>
</feature>
<feature type="transmembrane region" description="Helical" evidence="2">
    <location>
        <begin position="249"/>
        <end position="270"/>
    </location>
</feature>
<dbReference type="EMBL" id="JBITMB010000006">
    <property type="protein sequence ID" value="MFI7443333.1"/>
    <property type="molecule type" value="Genomic_DNA"/>
</dbReference>
<evidence type="ECO:0000256" key="2">
    <source>
        <dbReference type="SAM" id="Phobius"/>
    </source>
</evidence>
<organism evidence="3 4">
    <name type="scientific">Nonomuraea indica</name>
    <dbReference type="NCBI Taxonomy" id="1581193"/>
    <lineage>
        <taxon>Bacteria</taxon>
        <taxon>Bacillati</taxon>
        <taxon>Actinomycetota</taxon>
        <taxon>Actinomycetes</taxon>
        <taxon>Streptosporangiales</taxon>
        <taxon>Streptosporangiaceae</taxon>
        <taxon>Nonomuraea</taxon>
    </lineage>
</organism>
<feature type="transmembrane region" description="Helical" evidence="2">
    <location>
        <begin position="282"/>
        <end position="301"/>
    </location>
</feature>
<feature type="region of interest" description="Disordered" evidence="1">
    <location>
        <begin position="1"/>
        <end position="40"/>
    </location>
</feature>
<feature type="transmembrane region" description="Helical" evidence="2">
    <location>
        <begin position="321"/>
        <end position="338"/>
    </location>
</feature>
<feature type="transmembrane region" description="Helical" evidence="2">
    <location>
        <begin position="390"/>
        <end position="410"/>
    </location>
</feature>
<feature type="transmembrane region" description="Helical" evidence="2">
    <location>
        <begin position="446"/>
        <end position="466"/>
    </location>
</feature>
<feature type="compositionally biased region" description="Pro residues" evidence="1">
    <location>
        <begin position="629"/>
        <end position="646"/>
    </location>
</feature>
<dbReference type="Proteomes" id="UP001612928">
    <property type="component" value="Unassembled WGS sequence"/>
</dbReference>
<proteinExistence type="predicted"/>
<feature type="transmembrane region" description="Helical" evidence="2">
    <location>
        <begin position="535"/>
        <end position="558"/>
    </location>
</feature>
<feature type="transmembrane region" description="Helical" evidence="2">
    <location>
        <begin position="570"/>
        <end position="587"/>
    </location>
</feature>
<keyword evidence="2" id="KW-1133">Transmembrane helix</keyword>
<feature type="transmembrane region" description="Helical" evidence="2">
    <location>
        <begin position="502"/>
        <end position="523"/>
    </location>
</feature>
<feature type="transmembrane region" description="Helical" evidence="2">
    <location>
        <begin position="367"/>
        <end position="383"/>
    </location>
</feature>
<feature type="compositionally biased region" description="Gly residues" evidence="1">
    <location>
        <begin position="30"/>
        <end position="40"/>
    </location>
</feature>
<feature type="transmembrane region" description="Helical" evidence="2">
    <location>
        <begin position="160"/>
        <end position="181"/>
    </location>
</feature>
<feature type="transmembrane region" description="Helical" evidence="2">
    <location>
        <begin position="594"/>
        <end position="612"/>
    </location>
</feature>
<feature type="transmembrane region" description="Helical" evidence="2">
    <location>
        <begin position="104"/>
        <end position="122"/>
    </location>
</feature>
<comment type="caution">
    <text evidence="3">The sequence shown here is derived from an EMBL/GenBank/DDBJ whole genome shotgun (WGS) entry which is preliminary data.</text>
</comment>
<evidence type="ECO:0000313" key="3">
    <source>
        <dbReference type="EMBL" id="MFI7443333.1"/>
    </source>
</evidence>
<feature type="transmembrane region" description="Helical" evidence="2">
    <location>
        <begin position="72"/>
        <end position="92"/>
    </location>
</feature>
<gene>
    <name evidence="3" type="ORF">ACIBP5_25470</name>
</gene>
<accession>A0ABW8A9L1</accession>
<keyword evidence="2" id="KW-0472">Membrane</keyword>
<feature type="transmembrane region" description="Helical" evidence="2">
    <location>
        <begin position="478"/>
        <end position="496"/>
    </location>
</feature>
<dbReference type="RefSeq" id="WP_397023481.1">
    <property type="nucleotide sequence ID" value="NZ_JBITMB010000006.1"/>
</dbReference>